<evidence type="ECO:0000313" key="2">
    <source>
        <dbReference type="EMBL" id="KPI82792.1"/>
    </source>
</evidence>
<evidence type="ECO:0000256" key="1">
    <source>
        <dbReference type="SAM" id="MobiDB-lite"/>
    </source>
</evidence>
<protein>
    <submittedName>
        <fullName evidence="2">Uncharacterized protein</fullName>
    </submittedName>
</protein>
<name>A0A0N1HYH7_LEPSE</name>
<feature type="region of interest" description="Disordered" evidence="1">
    <location>
        <begin position="795"/>
        <end position="817"/>
    </location>
</feature>
<feature type="region of interest" description="Disordered" evidence="1">
    <location>
        <begin position="557"/>
        <end position="601"/>
    </location>
</feature>
<feature type="compositionally biased region" description="Polar residues" evidence="1">
    <location>
        <begin position="585"/>
        <end position="601"/>
    </location>
</feature>
<feature type="region of interest" description="Disordered" evidence="1">
    <location>
        <begin position="377"/>
        <end position="468"/>
    </location>
</feature>
<feature type="region of interest" description="Disordered" evidence="1">
    <location>
        <begin position="1"/>
        <end position="114"/>
    </location>
</feature>
<reference evidence="2 3" key="1">
    <citation type="journal article" date="2015" name="PLoS Pathog.">
        <title>Leptomonas seymouri: Adaptations to the Dixenous Life Cycle Analyzed by Genome Sequencing, Transcriptome Profiling and Co-infection with Leishmania donovani.</title>
        <authorList>
            <person name="Kraeva N."/>
            <person name="Butenko A."/>
            <person name="Hlavacova J."/>
            <person name="Kostygov A."/>
            <person name="Myskova J."/>
            <person name="Grybchuk D."/>
            <person name="Lestinova T."/>
            <person name="Votypka J."/>
            <person name="Volf P."/>
            <person name="Opperdoes F."/>
            <person name="Flegontov P."/>
            <person name="Lukes J."/>
            <person name="Yurchenko V."/>
        </authorList>
    </citation>
    <scope>NUCLEOTIDE SEQUENCE [LARGE SCALE GENOMIC DNA]</scope>
    <source>
        <strain evidence="2 3">ATCC 30220</strain>
    </source>
</reference>
<dbReference type="EMBL" id="LJSK01000538">
    <property type="protein sequence ID" value="KPI82792.1"/>
    <property type="molecule type" value="Genomic_DNA"/>
</dbReference>
<feature type="compositionally biased region" description="Polar residues" evidence="1">
    <location>
        <begin position="568"/>
        <end position="578"/>
    </location>
</feature>
<feature type="compositionally biased region" description="Polar residues" evidence="1">
    <location>
        <begin position="14"/>
        <end position="29"/>
    </location>
</feature>
<dbReference type="Proteomes" id="UP000038009">
    <property type="component" value="Unassembled WGS sequence"/>
</dbReference>
<evidence type="ECO:0000313" key="3">
    <source>
        <dbReference type="Proteomes" id="UP000038009"/>
    </source>
</evidence>
<organism evidence="2 3">
    <name type="scientific">Leptomonas seymouri</name>
    <dbReference type="NCBI Taxonomy" id="5684"/>
    <lineage>
        <taxon>Eukaryota</taxon>
        <taxon>Discoba</taxon>
        <taxon>Euglenozoa</taxon>
        <taxon>Kinetoplastea</taxon>
        <taxon>Metakinetoplastina</taxon>
        <taxon>Trypanosomatida</taxon>
        <taxon>Trypanosomatidae</taxon>
        <taxon>Leishmaniinae</taxon>
        <taxon>Leptomonas</taxon>
    </lineage>
</organism>
<feature type="compositionally biased region" description="Basic and acidic residues" evidence="1">
    <location>
        <begin position="215"/>
        <end position="224"/>
    </location>
</feature>
<dbReference type="OrthoDB" id="267958at2759"/>
<keyword evidence="3" id="KW-1185">Reference proteome</keyword>
<feature type="region of interest" description="Disordered" evidence="1">
    <location>
        <begin position="271"/>
        <end position="294"/>
    </location>
</feature>
<feature type="compositionally biased region" description="Low complexity" evidence="1">
    <location>
        <begin position="199"/>
        <end position="212"/>
    </location>
</feature>
<feature type="compositionally biased region" description="Low complexity" evidence="1">
    <location>
        <begin position="50"/>
        <end position="59"/>
    </location>
</feature>
<dbReference type="OMA" id="HYRDREN"/>
<dbReference type="AlphaFoldDB" id="A0A0N1HYH7"/>
<feature type="region of interest" description="Disordered" evidence="1">
    <location>
        <begin position="136"/>
        <end position="237"/>
    </location>
</feature>
<feature type="compositionally biased region" description="Low complexity" evidence="1">
    <location>
        <begin position="75"/>
        <end position="94"/>
    </location>
</feature>
<feature type="compositionally biased region" description="Basic residues" evidence="1">
    <location>
        <begin position="60"/>
        <end position="74"/>
    </location>
</feature>
<gene>
    <name evidence="2" type="ORF">ABL78_8195</name>
</gene>
<feature type="region of interest" description="Disordered" evidence="1">
    <location>
        <begin position="993"/>
        <end position="1032"/>
    </location>
</feature>
<feature type="compositionally biased region" description="Basic and acidic residues" evidence="1">
    <location>
        <begin position="30"/>
        <end position="40"/>
    </location>
</feature>
<feature type="compositionally biased region" description="Pro residues" evidence="1">
    <location>
        <begin position="140"/>
        <end position="155"/>
    </location>
</feature>
<proteinExistence type="predicted"/>
<dbReference type="VEuPathDB" id="TriTrypDB:Lsey_0538_0010"/>
<comment type="caution">
    <text evidence="2">The sequence shown here is derived from an EMBL/GenBank/DDBJ whole genome shotgun (WGS) entry which is preliminary data.</text>
</comment>
<accession>A0A0N1HYH7</accession>
<feature type="compositionally biased region" description="Polar residues" evidence="1">
    <location>
        <begin position="447"/>
        <end position="457"/>
    </location>
</feature>
<feature type="compositionally biased region" description="Polar residues" evidence="1">
    <location>
        <begin position="377"/>
        <end position="406"/>
    </location>
</feature>
<feature type="compositionally biased region" description="Polar residues" evidence="1">
    <location>
        <begin position="174"/>
        <end position="187"/>
    </location>
</feature>
<sequence>MVVTAPPIAPHGSEMQTASAPQLSLQSCQERQDARGDRHNAAGAATPSPQLYQQQQRIQAYRHHSHQHHHRQSHRQSQLHLRSPNQQHQQFSSNHNDHNSHRRSPPSYTEITLMPAPATGSATTVVLPYGVGGSPATPACSPPSSPPGLLQPPLPHGRYRSSLPVPPPLRSLPASTVPQSCTVSANENDQRGDATAQTPVRRPQAPQLQQQRCAEPSRRPEPRASLRIGLPPPPPPLSVPLIHRHSCRSAHVMKAGYGTLNAHQLCTQSFYDTPANPPEDEKESEGLSTPTDQRVPAMLPPSYDVYNLGGPAHGVAAAYRGAHSRRSRHTCGADMEAERTAAGDAALTRFQRCASSSLKSPLHSVALAQKLASTELRATTQREGPSDESNALSASQLASEVPTSHQQHAHHEIDTAAVRRNADGAGAAVGDRYSSQVGSPRCLSAPRVTSTTSNPARQTGGGHGAKQADAATPCHAASRGCCSPTCRDGLRQSHPHSCHHRCSRHHTLVGLAYGTVSPSNGRVLCEMTMSASAWRLAEHSAPAEELTTWRPNVSSTHPYLLGHRRSNSRGSNAGTSGASEVVRHSTPSSAPVATQARTTPVNQQLHLTSAEDASAMYGQCSTPRELCLPLSSSPAAAAVSPFYRGSTHGAEGLVTPDVLPGSRRPSTPTVAISWDAVAVPSPAEAPRSGDDHHPTVCLHDLHNESFLFSVEERERSSTVEAAGPAAPTPLLRSPPSMSASTYCSPQQLCGSSRWQPPLMSSAAMTPPAATSTPSTEKWQEALFTSPMQAQAIASATAGSAGGDWRSPQQWNPRQARDDTEMLEAKEVAHFAVAHHRSTAAAAAAAASTPCSSPPLNGRSHTDWCSGAAPQCASSREPSLASVDVPRTAPCALPCILPLCKGWAISTGDLESASDAYHALSHQQEQQQQQRLMKEEVEAEWVELLLYYRDRENEISRARRALEVATAPPSASATAAMPAGATLPWWATSSLMRNGFSPPRREHTQPQQQPDGATSLPSPPPASLRAAMSAPTAGRTLAHQVRRQLLLQRGADRSHKWAYTAARLPVYTSRRLDGRR</sequence>